<name>A0A2P4ZGZ8_9HYPO</name>
<organism evidence="1 2">
    <name type="scientific">Trichoderma gamsii</name>
    <dbReference type="NCBI Taxonomy" id="398673"/>
    <lineage>
        <taxon>Eukaryota</taxon>
        <taxon>Fungi</taxon>
        <taxon>Dikarya</taxon>
        <taxon>Ascomycota</taxon>
        <taxon>Pezizomycotina</taxon>
        <taxon>Sordariomycetes</taxon>
        <taxon>Hypocreomycetidae</taxon>
        <taxon>Hypocreales</taxon>
        <taxon>Hypocreaceae</taxon>
        <taxon>Trichoderma</taxon>
    </lineage>
</organism>
<evidence type="ECO:0000313" key="2">
    <source>
        <dbReference type="Proteomes" id="UP000054821"/>
    </source>
</evidence>
<gene>
    <name evidence="1" type="ORF">TGAM01_v207509</name>
</gene>
<comment type="caution">
    <text evidence="1">The sequence shown here is derived from an EMBL/GenBank/DDBJ whole genome shotgun (WGS) entry which is preliminary data.</text>
</comment>
<accession>A0A2P4ZGZ8</accession>
<evidence type="ECO:0000313" key="1">
    <source>
        <dbReference type="EMBL" id="PON23565.1"/>
    </source>
</evidence>
<dbReference type="RefSeq" id="XP_024405134.1">
    <property type="nucleotide sequence ID" value="XM_024550114.1"/>
</dbReference>
<dbReference type="AlphaFoldDB" id="A0A2P4ZGZ8"/>
<protein>
    <submittedName>
        <fullName evidence="1">Uncharacterized protein</fullName>
    </submittedName>
</protein>
<sequence length="130" mass="14546">MIASSLRSPSLSSSCSSFASISSNFLSSRNSLRRQQSSSSGPLSRLRQHQILVLDLKVLRQGHLGLDLCQSIRETLLERARSDTTPRALLLDSLPVDTIYINGSYKLMRAKVKLETPIGWNTRSRSWTQL</sequence>
<proteinExistence type="predicted"/>
<dbReference type="Proteomes" id="UP000054821">
    <property type="component" value="Unassembled WGS sequence"/>
</dbReference>
<dbReference type="EMBL" id="JPDN02000028">
    <property type="protein sequence ID" value="PON23565.1"/>
    <property type="molecule type" value="Genomic_DNA"/>
</dbReference>
<dbReference type="GeneID" id="36347708"/>
<keyword evidence="2" id="KW-1185">Reference proteome</keyword>
<reference evidence="1 2" key="1">
    <citation type="journal article" date="2016" name="Genome Announc.">
        <title>Draft Whole-Genome Sequence of Trichoderma gamsii T6085, a Promising Biocontrol Agent of Fusarium Head Blight on Wheat.</title>
        <authorList>
            <person name="Baroncelli R."/>
            <person name="Zapparata A."/>
            <person name="Piaggeschi G."/>
            <person name="Sarrocco S."/>
            <person name="Vannacci G."/>
        </authorList>
    </citation>
    <scope>NUCLEOTIDE SEQUENCE [LARGE SCALE GENOMIC DNA]</scope>
    <source>
        <strain evidence="1 2">T6085</strain>
    </source>
</reference>